<evidence type="ECO:0000313" key="2">
    <source>
        <dbReference type="Proteomes" id="UP000886595"/>
    </source>
</evidence>
<dbReference type="EMBL" id="JAAMPC010000001">
    <property type="protein sequence ID" value="KAG2330005.1"/>
    <property type="molecule type" value="Genomic_DNA"/>
</dbReference>
<evidence type="ECO:0000313" key="1">
    <source>
        <dbReference type="EMBL" id="KAG2330005.1"/>
    </source>
</evidence>
<proteinExistence type="predicted"/>
<gene>
    <name evidence="1" type="ORF">Bca52824_001185</name>
</gene>
<comment type="caution">
    <text evidence="1">The sequence shown here is derived from an EMBL/GenBank/DDBJ whole genome shotgun (WGS) entry which is preliminary data.</text>
</comment>
<accession>A0A8X7WIW9</accession>
<dbReference type="AlphaFoldDB" id="A0A8X7WIW9"/>
<name>A0A8X7WIW9_BRACI</name>
<protein>
    <submittedName>
        <fullName evidence="1">Uncharacterized protein</fullName>
    </submittedName>
</protein>
<reference evidence="1 2" key="1">
    <citation type="submission" date="2020-02" db="EMBL/GenBank/DDBJ databases">
        <authorList>
            <person name="Ma Q."/>
            <person name="Huang Y."/>
            <person name="Song X."/>
            <person name="Pei D."/>
        </authorList>
    </citation>
    <scope>NUCLEOTIDE SEQUENCE [LARGE SCALE GENOMIC DNA]</scope>
    <source>
        <strain evidence="1">Sxm20200214</strain>
        <tissue evidence="1">Leaf</tissue>
    </source>
</reference>
<keyword evidence="2" id="KW-1185">Reference proteome</keyword>
<organism evidence="1 2">
    <name type="scientific">Brassica carinata</name>
    <name type="common">Ethiopian mustard</name>
    <name type="synonym">Abyssinian cabbage</name>
    <dbReference type="NCBI Taxonomy" id="52824"/>
    <lineage>
        <taxon>Eukaryota</taxon>
        <taxon>Viridiplantae</taxon>
        <taxon>Streptophyta</taxon>
        <taxon>Embryophyta</taxon>
        <taxon>Tracheophyta</taxon>
        <taxon>Spermatophyta</taxon>
        <taxon>Magnoliopsida</taxon>
        <taxon>eudicotyledons</taxon>
        <taxon>Gunneridae</taxon>
        <taxon>Pentapetalae</taxon>
        <taxon>rosids</taxon>
        <taxon>malvids</taxon>
        <taxon>Brassicales</taxon>
        <taxon>Brassicaceae</taxon>
        <taxon>Brassiceae</taxon>
        <taxon>Brassica</taxon>
    </lineage>
</organism>
<dbReference type="Proteomes" id="UP000886595">
    <property type="component" value="Unassembled WGS sequence"/>
</dbReference>
<sequence length="196" mass="21570">MVLDINQGSMSVAEYKDFFLSHEIVTTKDDPYLIQLARDGLNDNIREGLESTEFATLGELFQEAADVEEIMEIEKSSEKIPRSRKRKTMVFSDPEDEYPGRNRKRKMMKTMKRRKRALIMKEIPPESSSAGVRSVCSSSSSCGGFGSIADSSPAVAASGGTTISGALSGADIMVYTVKHLDEDILYSLESKGVIIL</sequence>